<dbReference type="InterPro" id="IPR005872">
    <property type="entry name" value="SUI1_arc_bac"/>
</dbReference>
<evidence type="ECO:0000256" key="2">
    <source>
        <dbReference type="ARBA" id="ARBA00022845"/>
    </source>
</evidence>
<accession>F2K438</accession>
<dbReference type="AlphaFoldDB" id="F2K438"/>
<organism evidence="5 6">
    <name type="scientific">Marinomonas mediterranea (strain ATCC 700492 / JCM 21426 / NBRC 103028 / MMB-1)</name>
    <dbReference type="NCBI Taxonomy" id="717774"/>
    <lineage>
        <taxon>Bacteria</taxon>
        <taxon>Pseudomonadati</taxon>
        <taxon>Pseudomonadota</taxon>
        <taxon>Gammaproteobacteria</taxon>
        <taxon>Oceanospirillales</taxon>
        <taxon>Oceanospirillaceae</taxon>
        <taxon>Marinomonas</taxon>
    </lineage>
</organism>
<dbReference type="InterPro" id="IPR036877">
    <property type="entry name" value="SUI1_dom_sf"/>
</dbReference>
<comment type="similarity">
    <text evidence="1">Belongs to the SUI1 family.</text>
</comment>
<dbReference type="KEGG" id="mme:Marme_2137"/>
<sequence>MAKKRLVYSTDQGQLCPDCREPEDDCTCNQGQLIGDGNIKVMLETKGRKGKGVTLVSGFALSLEETKDIAKKLKATCGSGGSVKNNAIEIQGDHRDKVMEFLKKNNFKAKRVGG</sequence>
<dbReference type="PIRSF" id="PIRSF037511">
    <property type="entry name" value="Transl_init_SUI1_pro"/>
    <property type="match status" value="1"/>
</dbReference>
<dbReference type="SUPFAM" id="SSF55159">
    <property type="entry name" value="eIF1-like"/>
    <property type="match status" value="1"/>
</dbReference>
<evidence type="ECO:0000313" key="5">
    <source>
        <dbReference type="EMBL" id="ADZ91380.1"/>
    </source>
</evidence>
<dbReference type="InterPro" id="IPR001950">
    <property type="entry name" value="SUI1"/>
</dbReference>
<keyword evidence="5" id="KW-0396">Initiation factor</keyword>
<dbReference type="HOGENOM" id="CLU_082805_4_0_6"/>
<evidence type="ECO:0000256" key="1">
    <source>
        <dbReference type="ARBA" id="ARBA00005422"/>
    </source>
</evidence>
<dbReference type="PANTHER" id="PTHR12789:SF0">
    <property type="entry name" value="DENSITY-REGULATED PROTEIN"/>
    <property type="match status" value="1"/>
</dbReference>
<dbReference type="CDD" id="cd11567">
    <property type="entry name" value="YciH_like"/>
    <property type="match status" value="1"/>
</dbReference>
<dbReference type="NCBIfam" id="TIGR01158">
    <property type="entry name" value="SUI1_rel"/>
    <property type="match status" value="1"/>
</dbReference>
<evidence type="ECO:0000256" key="3">
    <source>
        <dbReference type="ARBA" id="ARBA00022917"/>
    </source>
</evidence>
<proteinExistence type="inferred from homology"/>
<dbReference type="Gene3D" id="3.30.780.10">
    <property type="entry name" value="SUI1-like domain"/>
    <property type="match status" value="1"/>
</dbReference>
<dbReference type="PATRIC" id="fig|717774.3.peg.2201"/>
<dbReference type="STRING" id="717774.Marme_2137"/>
<dbReference type="GO" id="GO:0003743">
    <property type="term" value="F:translation initiation factor activity"/>
    <property type="evidence" value="ECO:0007669"/>
    <property type="project" value="UniProtKB-KW"/>
</dbReference>
<dbReference type="GO" id="GO:0003729">
    <property type="term" value="F:mRNA binding"/>
    <property type="evidence" value="ECO:0007669"/>
    <property type="project" value="TreeGrafter"/>
</dbReference>
<name>F2K438_MARM1</name>
<protein>
    <submittedName>
        <fullName evidence="5">Translation initiation factor SUI1</fullName>
    </submittedName>
</protein>
<keyword evidence="2" id="KW-0810">Translation regulation</keyword>
<dbReference type="OrthoDB" id="9792915at2"/>
<feature type="domain" description="SUI1" evidence="4">
    <location>
        <begin position="40"/>
        <end position="106"/>
    </location>
</feature>
<dbReference type="EMBL" id="CP002583">
    <property type="protein sequence ID" value="ADZ91380.1"/>
    <property type="molecule type" value="Genomic_DNA"/>
</dbReference>
<dbReference type="eggNOG" id="COG0023">
    <property type="taxonomic scope" value="Bacteria"/>
</dbReference>
<evidence type="ECO:0000259" key="4">
    <source>
        <dbReference type="PROSITE" id="PS50296"/>
    </source>
</evidence>
<dbReference type="InterPro" id="IPR050318">
    <property type="entry name" value="DENR/SUI1_TIF"/>
</dbReference>
<evidence type="ECO:0000313" key="6">
    <source>
        <dbReference type="Proteomes" id="UP000001062"/>
    </source>
</evidence>
<keyword evidence="3" id="KW-0648">Protein biosynthesis</keyword>
<dbReference type="RefSeq" id="WP_013661285.1">
    <property type="nucleotide sequence ID" value="NC_015276.1"/>
</dbReference>
<dbReference type="GO" id="GO:0002188">
    <property type="term" value="P:translation reinitiation"/>
    <property type="evidence" value="ECO:0007669"/>
    <property type="project" value="TreeGrafter"/>
</dbReference>
<dbReference type="GO" id="GO:0001731">
    <property type="term" value="P:formation of translation preinitiation complex"/>
    <property type="evidence" value="ECO:0007669"/>
    <property type="project" value="TreeGrafter"/>
</dbReference>
<dbReference type="Pfam" id="PF01253">
    <property type="entry name" value="SUI1"/>
    <property type="match status" value="1"/>
</dbReference>
<reference evidence="5 6" key="1">
    <citation type="journal article" date="2012" name="Stand. Genomic Sci.">
        <title>Complete genome sequence of the melanogenic marine bacterium Marinomonas mediterranea type strain (MMB-1(T)).</title>
        <authorList>
            <person name="Lucas-Elio P."/>
            <person name="Goodwin L."/>
            <person name="Woyke T."/>
            <person name="Pitluck S."/>
            <person name="Nolan M."/>
            <person name="Kyrpides N.C."/>
            <person name="Detter J.C."/>
            <person name="Copeland A."/>
            <person name="Teshima H."/>
            <person name="Bruce D."/>
            <person name="Detter C."/>
            <person name="Tapia R."/>
            <person name="Han S."/>
            <person name="Land M.L."/>
            <person name="Ivanova N."/>
            <person name="Mikhailova N."/>
            <person name="Johnston A.W."/>
            <person name="Sanchez-Amat A."/>
        </authorList>
    </citation>
    <scope>NUCLEOTIDE SEQUENCE [LARGE SCALE GENOMIC DNA]</scope>
    <source>
        <strain evidence="6">ATCC 700492 / JCM 21426 / NBRC 103028 / MMB-1</strain>
    </source>
</reference>
<dbReference type="Proteomes" id="UP000001062">
    <property type="component" value="Chromosome"/>
</dbReference>
<dbReference type="PANTHER" id="PTHR12789">
    <property type="entry name" value="DENSITY-REGULATED PROTEIN HOMOLOG"/>
    <property type="match status" value="1"/>
</dbReference>
<dbReference type="PROSITE" id="PS50296">
    <property type="entry name" value="SUI1"/>
    <property type="match status" value="1"/>
</dbReference>
<dbReference type="GO" id="GO:0006417">
    <property type="term" value="P:regulation of translation"/>
    <property type="evidence" value="ECO:0007669"/>
    <property type="project" value="UniProtKB-KW"/>
</dbReference>
<keyword evidence="6" id="KW-1185">Reference proteome</keyword>
<gene>
    <name evidence="5" type="ordered locus">Marme_2137</name>
</gene>